<protein>
    <submittedName>
        <fullName evidence="2">Acid phosphatase (Class A)</fullName>
    </submittedName>
</protein>
<dbReference type="GO" id="GO:0030288">
    <property type="term" value="C:outer membrane-bounded periplasmic space"/>
    <property type="evidence" value="ECO:0007669"/>
    <property type="project" value="InterPro"/>
</dbReference>
<dbReference type="Proteomes" id="UP000182427">
    <property type="component" value="Chromosome I"/>
</dbReference>
<reference evidence="2 3" key="1">
    <citation type="submission" date="2016-10" db="EMBL/GenBank/DDBJ databases">
        <authorList>
            <person name="de Groot N.N."/>
        </authorList>
    </citation>
    <scope>NUCLEOTIDE SEQUENCE [LARGE SCALE GENOMIC DNA]</scope>
    <source>
        <strain evidence="2 3">GAS232</strain>
    </source>
</reference>
<feature type="domain" description="Phosphatidic acid phosphatase type 2/haloperoxidase" evidence="1">
    <location>
        <begin position="93"/>
        <end position="207"/>
    </location>
</feature>
<dbReference type="CDD" id="cd03397">
    <property type="entry name" value="PAP2_acid_phosphatase"/>
    <property type="match status" value="1"/>
</dbReference>
<dbReference type="InterPro" id="IPR001011">
    <property type="entry name" value="Acid_Pase_classA_bac"/>
</dbReference>
<dbReference type="Gene3D" id="1.20.144.10">
    <property type="entry name" value="Phosphatidic acid phosphatase type 2/haloperoxidase"/>
    <property type="match status" value="1"/>
</dbReference>
<accession>A0A1G7KSF5</accession>
<dbReference type="AlphaFoldDB" id="A0A1G7KSF5"/>
<dbReference type="GO" id="GO:0003993">
    <property type="term" value="F:acid phosphatase activity"/>
    <property type="evidence" value="ECO:0007669"/>
    <property type="project" value="InterPro"/>
</dbReference>
<dbReference type="EMBL" id="LT629690">
    <property type="protein sequence ID" value="SDF39669.1"/>
    <property type="molecule type" value="Genomic_DNA"/>
</dbReference>
<keyword evidence="3" id="KW-1185">Reference proteome</keyword>
<name>A0A1G7KSF5_9BACT</name>
<dbReference type="Pfam" id="PF01569">
    <property type="entry name" value="PAP2"/>
    <property type="match status" value="1"/>
</dbReference>
<sequence length="228" mass="25761">MLAASLLLAVLSSPAQQQARKAPFYFRSDQLHIDLSLAPPPVIGSPQDMAELVEILKFQDARTEQDVLRAKQDDTEEDMFIFVDVMGPNFTSARLPAMAQLSRRLKNDSEIVDPPLKHHFARPRPYVRSDRVHPVCALSKEPSYPSGHAMLGYLFAYVLAQIDPEKHDAILRRADEYAHNRLVCGVHYQSDVEASRIASAILFGAMLNDPSYQHDVQAARQEWNRNKL</sequence>
<dbReference type="PIRSF" id="PIRSF000897">
    <property type="entry name" value="Acid_Ptase_ClsA"/>
    <property type="match status" value="1"/>
</dbReference>
<evidence type="ECO:0000313" key="2">
    <source>
        <dbReference type="EMBL" id="SDF39669.1"/>
    </source>
</evidence>
<dbReference type="InterPro" id="IPR036938">
    <property type="entry name" value="PAP2/HPO_sf"/>
</dbReference>
<evidence type="ECO:0000259" key="1">
    <source>
        <dbReference type="SMART" id="SM00014"/>
    </source>
</evidence>
<proteinExistence type="predicted"/>
<dbReference type="InterPro" id="IPR000326">
    <property type="entry name" value="PAP2/HPO"/>
</dbReference>
<dbReference type="SMART" id="SM00014">
    <property type="entry name" value="acidPPc"/>
    <property type="match status" value="1"/>
</dbReference>
<dbReference type="SUPFAM" id="SSF48317">
    <property type="entry name" value="Acid phosphatase/Vanadium-dependent haloperoxidase"/>
    <property type="match status" value="1"/>
</dbReference>
<organism evidence="2 3">
    <name type="scientific">Terriglobus roseus</name>
    <dbReference type="NCBI Taxonomy" id="392734"/>
    <lineage>
        <taxon>Bacteria</taxon>
        <taxon>Pseudomonadati</taxon>
        <taxon>Acidobacteriota</taxon>
        <taxon>Terriglobia</taxon>
        <taxon>Terriglobales</taxon>
        <taxon>Acidobacteriaceae</taxon>
        <taxon>Terriglobus</taxon>
    </lineage>
</organism>
<gene>
    <name evidence="2" type="ORF">SAMN05444167_2276</name>
</gene>
<evidence type="ECO:0000313" key="3">
    <source>
        <dbReference type="Proteomes" id="UP000182427"/>
    </source>
</evidence>